<feature type="transmembrane region" description="Helical" evidence="1">
    <location>
        <begin position="912"/>
        <end position="931"/>
    </location>
</feature>
<evidence type="ECO:0000256" key="1">
    <source>
        <dbReference type="SAM" id="Phobius"/>
    </source>
</evidence>
<feature type="transmembrane region" description="Helical" evidence="1">
    <location>
        <begin position="1156"/>
        <end position="1175"/>
    </location>
</feature>
<feature type="transmembrane region" description="Helical" evidence="1">
    <location>
        <begin position="741"/>
        <end position="760"/>
    </location>
</feature>
<keyword evidence="1" id="KW-0812">Transmembrane</keyword>
<feature type="transmembrane region" description="Helical" evidence="1">
    <location>
        <begin position="1012"/>
        <end position="1030"/>
    </location>
</feature>
<feature type="transmembrane region" description="Helical" evidence="1">
    <location>
        <begin position="139"/>
        <end position="159"/>
    </location>
</feature>
<feature type="transmembrane region" description="Helical" evidence="1">
    <location>
        <begin position="540"/>
        <end position="557"/>
    </location>
</feature>
<feature type="transmembrane region" description="Helical" evidence="1">
    <location>
        <begin position="1036"/>
        <end position="1055"/>
    </location>
</feature>
<keyword evidence="1" id="KW-0472">Membrane</keyword>
<feature type="transmembrane region" description="Helical" evidence="1">
    <location>
        <begin position="113"/>
        <end position="133"/>
    </location>
</feature>
<feature type="transmembrane region" description="Helical" evidence="1">
    <location>
        <begin position="703"/>
        <end position="720"/>
    </location>
</feature>
<dbReference type="EMBL" id="VFPN01000001">
    <property type="protein sequence ID" value="TQM66180.1"/>
    <property type="molecule type" value="Genomic_DNA"/>
</dbReference>
<sequence>MSQIWTSDTVSALRQTVACPRCAAYLRQPGWCTQCGADLGGAPGVALHEASLAAAAAIERRQELINRLPAHVTATAGQQAGAQPLPTSQFPRGRLPHTSPANTPARSISLQSVLAVAGASLVAVAAFVFTFLNPELTNFATRTTIVAVITAVFLGSAWLMTRAKLQFSAEAIGGLGMVFVALDIWAFSTLAAPAMSAWVLDGIGVLVSSAALVALGYIIRLRTWVWTGFLGFLSTPALFSVAGSENSSAFWLLAVFAAGLALHQLANRLGPRFDSRLRAERSTATVVHIIATLYVLLRITLFTHFDSNAQHILYNAAVLAILAILTALAARTQLRRMWMFASAAAGVTAVMMLPLLMDRLSLYWPALVPAAGALALTLLAATPLPGWMTRPVTLVGGWSVLLAIALWPLVIVLENIGRRGADTRLLDGLTGALGVAAAAAGTAALWALARRQADTARLAHTALIVGLWVAMTALGSVTAWAGLPPVAQAIIGLTAAVTLSLIVTRWPRVLRASGSVRAPIIVAAHLLILLVVSLATVETWLVVPSGIAALAALYAVARTLPRPERTTHLVVGYSYALSLFAYGMSRLGLESIAVLCLTTAVALLTALAATLLPRVRAASWWAILAVTAAPFLIGIASVIAVRSGWTALSTAVACALAVTLLLSQRPGLTLFVRGLAASLIVPSLAVVVVCLGAQVLTGSASPVILPVIAVIVAVALPLTGRIQSALSAHGIAEGEARAARLALEISALVTAAIAVLLALARTAAGLGTTFIVFIVLGLGAAATGLFAHRRYAWGVTGVSFTGALWSLLALSNVTLVEPYVLPPTLAAAVIAAILVARGASGLGIPSRTLYTLGLTIAPLPSLGFLAFWGAEADGSGTWRAPTLLATSVVLIVLAMLLPHFTSRLAPLQRPTLGVAALTSTAGMIQSLRLGWGLDPLAVDPPLIMGLALGFSIIAAALAAGASRIAAGLPPEHTIRRPRSLSEASTPTAALAVPHNAATTGLTLTSRFLGSRWLYAPALLLLTLGPIAAIRPGWFPIWTLWTLASALLCLMIVTAARARTRPVSLPPVWFTFVLAWVTAVAGWSERELRVETFSLPLGLALLTVGIIGLAQTDTARASRGTLTSWPIGFTGSWPLLTPGLLVTLIPSMLATGTDPLTWRAILVLALALVAIFVGSLRRLGAPFIIGLIVLPLENVIVFAVQIGRSIGATPWWITLATVGAVLLVLAVTSERRTEGTNGAAARMRDLT</sequence>
<protein>
    <submittedName>
        <fullName evidence="2">Uncharacterized protein</fullName>
    </submittedName>
</protein>
<feature type="transmembrane region" description="Helical" evidence="1">
    <location>
        <begin position="461"/>
        <end position="480"/>
    </location>
</feature>
<feature type="transmembrane region" description="Helical" evidence="1">
    <location>
        <begin position="311"/>
        <end position="330"/>
    </location>
</feature>
<feature type="transmembrane region" description="Helical" evidence="1">
    <location>
        <begin position="337"/>
        <end position="356"/>
    </location>
</feature>
<feature type="transmembrane region" description="Helical" evidence="1">
    <location>
        <begin position="619"/>
        <end position="639"/>
    </location>
</feature>
<feature type="transmembrane region" description="Helical" evidence="1">
    <location>
        <begin position="1208"/>
        <end position="1226"/>
    </location>
</feature>
<feature type="transmembrane region" description="Helical" evidence="1">
    <location>
        <begin position="1092"/>
        <end position="1109"/>
    </location>
</feature>
<feature type="transmembrane region" description="Helical" evidence="1">
    <location>
        <begin position="882"/>
        <end position="900"/>
    </location>
</feature>
<feature type="transmembrane region" description="Helical" evidence="1">
    <location>
        <begin position="516"/>
        <end position="534"/>
    </location>
</feature>
<dbReference type="InterPro" id="IPR058062">
    <property type="entry name" value="SCO7613_C"/>
</dbReference>
<feature type="transmembrane region" description="Helical" evidence="1">
    <location>
        <begin position="224"/>
        <end position="242"/>
    </location>
</feature>
<keyword evidence="3" id="KW-1185">Reference proteome</keyword>
<feature type="transmembrane region" description="Helical" evidence="1">
    <location>
        <begin position="1121"/>
        <end position="1144"/>
    </location>
</feature>
<name>A0A543I6R3_9MICO</name>
<feature type="transmembrane region" description="Helical" evidence="1">
    <location>
        <begin position="675"/>
        <end position="697"/>
    </location>
</feature>
<feature type="transmembrane region" description="Helical" evidence="1">
    <location>
        <begin position="1182"/>
        <end position="1202"/>
    </location>
</feature>
<evidence type="ECO:0000313" key="2">
    <source>
        <dbReference type="EMBL" id="TQM66180.1"/>
    </source>
</evidence>
<feature type="transmembrane region" description="Helical" evidence="1">
    <location>
        <begin position="486"/>
        <end position="504"/>
    </location>
</feature>
<comment type="caution">
    <text evidence="2">The sequence shown here is derived from an EMBL/GenBank/DDBJ whole genome shotgun (WGS) entry which is preliminary data.</text>
</comment>
<evidence type="ECO:0000313" key="3">
    <source>
        <dbReference type="Proteomes" id="UP000318331"/>
    </source>
</evidence>
<feature type="transmembrane region" description="Helical" evidence="1">
    <location>
        <begin position="848"/>
        <end position="870"/>
    </location>
</feature>
<feature type="transmembrane region" description="Helical" evidence="1">
    <location>
        <begin position="425"/>
        <end position="449"/>
    </location>
</feature>
<feature type="transmembrane region" description="Helical" evidence="1">
    <location>
        <begin position="1062"/>
        <end position="1080"/>
    </location>
</feature>
<dbReference type="RefSeq" id="WP_141916301.1">
    <property type="nucleotide sequence ID" value="NZ_BAAAYS010000027.1"/>
</dbReference>
<feature type="transmembrane region" description="Helical" evidence="1">
    <location>
        <begin position="362"/>
        <end position="380"/>
    </location>
</feature>
<feature type="transmembrane region" description="Helical" evidence="1">
    <location>
        <begin position="645"/>
        <end position="663"/>
    </location>
</feature>
<feature type="transmembrane region" description="Helical" evidence="1">
    <location>
        <begin position="591"/>
        <end position="612"/>
    </location>
</feature>
<dbReference type="OrthoDB" id="5149148at2"/>
<feature type="transmembrane region" description="Helical" evidence="1">
    <location>
        <begin position="766"/>
        <end position="786"/>
    </location>
</feature>
<proteinExistence type="predicted"/>
<accession>A0A543I6R3</accession>
<dbReference type="Proteomes" id="UP000318331">
    <property type="component" value="Unassembled WGS sequence"/>
</dbReference>
<feature type="transmembrane region" description="Helical" evidence="1">
    <location>
        <begin position="286"/>
        <end position="305"/>
    </location>
</feature>
<feature type="transmembrane region" description="Helical" evidence="1">
    <location>
        <begin position="248"/>
        <end position="266"/>
    </location>
</feature>
<dbReference type="NCBIfam" id="NF047321">
    <property type="entry name" value="SCO7613_CTERM"/>
    <property type="match status" value="1"/>
</dbReference>
<feature type="transmembrane region" description="Helical" evidence="1">
    <location>
        <begin position="793"/>
        <end position="813"/>
    </location>
</feature>
<organism evidence="2 3">
    <name type="scientific">Klugiella xanthotipulae</name>
    <dbReference type="NCBI Taxonomy" id="244735"/>
    <lineage>
        <taxon>Bacteria</taxon>
        <taxon>Bacillati</taxon>
        <taxon>Actinomycetota</taxon>
        <taxon>Actinomycetes</taxon>
        <taxon>Micrococcales</taxon>
        <taxon>Microbacteriaceae</taxon>
        <taxon>Klugiella</taxon>
    </lineage>
</organism>
<feature type="transmembrane region" description="Helical" evidence="1">
    <location>
        <begin position="819"/>
        <end position="836"/>
    </location>
</feature>
<keyword evidence="1" id="KW-1133">Transmembrane helix</keyword>
<feature type="transmembrane region" description="Helical" evidence="1">
    <location>
        <begin position="943"/>
        <end position="966"/>
    </location>
</feature>
<gene>
    <name evidence="2" type="ORF">FB466_1010</name>
</gene>
<feature type="transmembrane region" description="Helical" evidence="1">
    <location>
        <begin position="197"/>
        <end position="217"/>
    </location>
</feature>
<dbReference type="AlphaFoldDB" id="A0A543I6R3"/>
<feature type="transmembrane region" description="Helical" evidence="1">
    <location>
        <begin position="392"/>
        <end position="413"/>
    </location>
</feature>
<feature type="transmembrane region" description="Helical" evidence="1">
    <location>
        <begin position="569"/>
        <end position="585"/>
    </location>
</feature>
<reference evidence="2 3" key="1">
    <citation type="submission" date="2019-06" db="EMBL/GenBank/DDBJ databases">
        <title>Sequencing the genomes of 1000 actinobacteria strains.</title>
        <authorList>
            <person name="Klenk H.-P."/>
        </authorList>
    </citation>
    <scope>NUCLEOTIDE SEQUENCE [LARGE SCALE GENOMIC DNA]</scope>
    <source>
        <strain evidence="2 3">DSM 18031</strain>
    </source>
</reference>
<feature type="transmembrane region" description="Helical" evidence="1">
    <location>
        <begin position="171"/>
        <end position="191"/>
    </location>
</feature>